<feature type="region of interest" description="Disordered" evidence="1">
    <location>
        <begin position="95"/>
        <end position="116"/>
    </location>
</feature>
<dbReference type="Proteomes" id="UP000324222">
    <property type="component" value="Unassembled WGS sequence"/>
</dbReference>
<feature type="compositionally biased region" description="Low complexity" evidence="1">
    <location>
        <begin position="95"/>
        <end position="110"/>
    </location>
</feature>
<reference evidence="2 3" key="1">
    <citation type="submission" date="2019-05" db="EMBL/GenBank/DDBJ databases">
        <title>Another draft genome of Portunus trituberculatus and its Hox gene families provides insights of decapod evolution.</title>
        <authorList>
            <person name="Jeong J.-H."/>
            <person name="Song I."/>
            <person name="Kim S."/>
            <person name="Choi T."/>
            <person name="Kim D."/>
            <person name="Ryu S."/>
            <person name="Kim W."/>
        </authorList>
    </citation>
    <scope>NUCLEOTIDE SEQUENCE [LARGE SCALE GENOMIC DNA]</scope>
    <source>
        <tissue evidence="2">Muscle</tissue>
    </source>
</reference>
<sequence length="116" mass="12936">MKYLALFSNKSHPKNKQQSEFTANEHRVGEYLAHLTEEVHWTGCFTVHTGEPLVSLITRAVLLTPEGSRVHLVESSLYLHALWGVCCRRQPSMYTASSGANSSDGNNTNTEHPPDN</sequence>
<keyword evidence="3" id="KW-1185">Reference proteome</keyword>
<name>A0A5B7FGY5_PORTR</name>
<accession>A0A5B7FGY5</accession>
<evidence type="ECO:0000313" key="2">
    <source>
        <dbReference type="EMBL" id="MPC44807.1"/>
    </source>
</evidence>
<evidence type="ECO:0000313" key="3">
    <source>
        <dbReference type="Proteomes" id="UP000324222"/>
    </source>
</evidence>
<dbReference type="AlphaFoldDB" id="A0A5B7FGY5"/>
<evidence type="ECO:0000256" key="1">
    <source>
        <dbReference type="SAM" id="MobiDB-lite"/>
    </source>
</evidence>
<dbReference type="EMBL" id="VSRR010006448">
    <property type="protein sequence ID" value="MPC44807.1"/>
    <property type="molecule type" value="Genomic_DNA"/>
</dbReference>
<gene>
    <name evidence="2" type="ORF">E2C01_038487</name>
</gene>
<proteinExistence type="predicted"/>
<organism evidence="2 3">
    <name type="scientific">Portunus trituberculatus</name>
    <name type="common">Swimming crab</name>
    <name type="synonym">Neptunus trituberculatus</name>
    <dbReference type="NCBI Taxonomy" id="210409"/>
    <lineage>
        <taxon>Eukaryota</taxon>
        <taxon>Metazoa</taxon>
        <taxon>Ecdysozoa</taxon>
        <taxon>Arthropoda</taxon>
        <taxon>Crustacea</taxon>
        <taxon>Multicrustacea</taxon>
        <taxon>Malacostraca</taxon>
        <taxon>Eumalacostraca</taxon>
        <taxon>Eucarida</taxon>
        <taxon>Decapoda</taxon>
        <taxon>Pleocyemata</taxon>
        <taxon>Brachyura</taxon>
        <taxon>Eubrachyura</taxon>
        <taxon>Portunoidea</taxon>
        <taxon>Portunidae</taxon>
        <taxon>Portuninae</taxon>
        <taxon>Portunus</taxon>
    </lineage>
</organism>
<protein>
    <submittedName>
        <fullName evidence="2">Uncharacterized protein</fullName>
    </submittedName>
</protein>
<comment type="caution">
    <text evidence="2">The sequence shown here is derived from an EMBL/GenBank/DDBJ whole genome shotgun (WGS) entry which is preliminary data.</text>
</comment>